<sequence length="74" mass="8280">MSVENAAVGSEYDEFPELEDRDVQALARARVRKLMKTFMPADHPPATEYMLEVWMDGMATALRMTRDSDAVGTG</sequence>
<protein>
    <submittedName>
        <fullName evidence="1">Uncharacterized protein</fullName>
    </submittedName>
</protein>
<dbReference type="AlphaFoldDB" id="A0A7I7SFX2"/>
<keyword evidence="2" id="KW-1185">Reference proteome</keyword>
<reference evidence="1 2" key="1">
    <citation type="submission" date="2017-04" db="EMBL/GenBank/DDBJ databases">
        <title>The new phylogeny of genus Mycobacterium.</title>
        <authorList>
            <person name="Tortoli E."/>
            <person name="Trovato A."/>
            <person name="Cirillo D.M."/>
        </authorList>
    </citation>
    <scope>NUCLEOTIDE SEQUENCE [LARGE SCALE GENOMIC DNA]</scope>
    <source>
        <strain evidence="1 2">KCTC 19819</strain>
    </source>
</reference>
<evidence type="ECO:0000313" key="1">
    <source>
        <dbReference type="EMBL" id="OSC32632.1"/>
    </source>
</evidence>
<evidence type="ECO:0000313" key="2">
    <source>
        <dbReference type="Proteomes" id="UP000193577"/>
    </source>
</evidence>
<proteinExistence type="predicted"/>
<accession>A0A7I7SFX2</accession>
<name>A0A7I7SFX2_9MYCO</name>
<dbReference type="RefSeq" id="WP_069391115.1">
    <property type="nucleotide sequence ID" value="NZ_AP022594.1"/>
</dbReference>
<organism evidence="1 2">
    <name type="scientific">Mycolicibacillus koreensis</name>
    <dbReference type="NCBI Taxonomy" id="1069220"/>
    <lineage>
        <taxon>Bacteria</taxon>
        <taxon>Bacillati</taxon>
        <taxon>Actinomycetota</taxon>
        <taxon>Actinomycetes</taxon>
        <taxon>Mycobacteriales</taxon>
        <taxon>Mycobacteriaceae</taxon>
        <taxon>Mycolicibacillus</taxon>
    </lineage>
</organism>
<gene>
    <name evidence="1" type="ORF">B8W67_15020</name>
</gene>
<dbReference type="EMBL" id="NCXO01000036">
    <property type="protein sequence ID" value="OSC32632.1"/>
    <property type="molecule type" value="Genomic_DNA"/>
</dbReference>
<dbReference type="OrthoDB" id="4762495at2"/>
<dbReference type="Proteomes" id="UP000193577">
    <property type="component" value="Unassembled WGS sequence"/>
</dbReference>
<comment type="caution">
    <text evidence="1">The sequence shown here is derived from an EMBL/GenBank/DDBJ whole genome shotgun (WGS) entry which is preliminary data.</text>
</comment>